<evidence type="ECO:0000256" key="1">
    <source>
        <dbReference type="SAM" id="Phobius"/>
    </source>
</evidence>
<keyword evidence="1" id="KW-1133">Transmembrane helix</keyword>
<dbReference type="EMBL" id="BMIW01000004">
    <property type="protein sequence ID" value="GGF88639.1"/>
    <property type="molecule type" value="Genomic_DNA"/>
</dbReference>
<feature type="transmembrane region" description="Helical" evidence="1">
    <location>
        <begin position="84"/>
        <end position="104"/>
    </location>
</feature>
<proteinExistence type="predicted"/>
<keyword evidence="1" id="KW-0472">Membrane</keyword>
<feature type="transmembrane region" description="Helical" evidence="1">
    <location>
        <begin position="116"/>
        <end position="134"/>
    </location>
</feature>
<organism evidence="2 3">
    <name type="scientific">Paenibacillus aceti</name>
    <dbReference type="NCBI Taxonomy" id="1820010"/>
    <lineage>
        <taxon>Bacteria</taxon>
        <taxon>Bacillati</taxon>
        <taxon>Bacillota</taxon>
        <taxon>Bacilli</taxon>
        <taxon>Bacillales</taxon>
        <taxon>Paenibacillaceae</taxon>
        <taxon>Paenibacillus</taxon>
    </lineage>
</organism>
<evidence type="ECO:0000313" key="2">
    <source>
        <dbReference type="EMBL" id="GGF88639.1"/>
    </source>
</evidence>
<keyword evidence="3" id="KW-1185">Reference proteome</keyword>
<reference evidence="3" key="1">
    <citation type="journal article" date="2019" name="Int. J. Syst. Evol. Microbiol.">
        <title>The Global Catalogue of Microorganisms (GCM) 10K type strain sequencing project: providing services to taxonomists for standard genome sequencing and annotation.</title>
        <authorList>
            <consortium name="The Broad Institute Genomics Platform"/>
            <consortium name="The Broad Institute Genome Sequencing Center for Infectious Disease"/>
            <person name="Wu L."/>
            <person name="Ma J."/>
        </authorList>
    </citation>
    <scope>NUCLEOTIDE SEQUENCE [LARGE SCALE GENOMIC DNA]</scope>
    <source>
        <strain evidence="3">CGMCC 1.15420</strain>
    </source>
</reference>
<accession>A0ABQ1VQ20</accession>
<evidence type="ECO:0000313" key="3">
    <source>
        <dbReference type="Proteomes" id="UP000608420"/>
    </source>
</evidence>
<comment type="caution">
    <text evidence="2">The sequence shown here is derived from an EMBL/GenBank/DDBJ whole genome shotgun (WGS) entry which is preliminary data.</text>
</comment>
<gene>
    <name evidence="2" type="ORF">GCM10010913_07630</name>
</gene>
<protein>
    <submittedName>
        <fullName evidence="2">Uncharacterized protein</fullName>
    </submittedName>
</protein>
<name>A0ABQ1VQ20_9BACL</name>
<dbReference type="RefSeq" id="WP_120463185.1">
    <property type="nucleotide sequence ID" value="NZ_BMIW01000004.1"/>
</dbReference>
<dbReference type="Proteomes" id="UP000608420">
    <property type="component" value="Unassembled WGS sequence"/>
</dbReference>
<sequence>MSTVVKGLTLSNGEEIRAVLGKGNIGNKGQKPVVVLTNKYIHFFGEHYRYDNGDTSRKIFEPESIPLQDFIGAGYIRKRSRRNLYYLVTVGVLITILMQISRGMKKYGAHFSQIKLYSSILAGVFVIALVLYLFKRYKLFEVAFVGKRICISEHHFEKSDIQLFIQSMYQAKRTVQ</sequence>
<keyword evidence="1" id="KW-0812">Transmembrane</keyword>